<dbReference type="AlphaFoldDB" id="A0A7T8QW90"/>
<evidence type="ECO:0000256" key="2">
    <source>
        <dbReference type="ARBA" id="ARBA00008447"/>
    </source>
</evidence>
<evidence type="ECO:0000256" key="5">
    <source>
        <dbReference type="ARBA" id="ARBA00022490"/>
    </source>
</evidence>
<reference evidence="14" key="2">
    <citation type="journal article" name="Sci. Data">
        <title>Chromosome-scale genome assembly of the sea louse Caligus rogercresseyi by SMRT sequencing and Hi-C analysis.</title>
        <authorList>
            <person name="Gallardo-Escarate C."/>
            <person name="Valenzuela-Munoz V."/>
            <person name="Nunez-Acuna G."/>
            <person name="Valenzuela-Miranda D."/>
            <person name="Goncalves A.T."/>
            <person name="Escobar-Sepulveda H."/>
            <person name="Liachko I."/>
            <person name="Nelson B."/>
            <person name="Roberts S."/>
            <person name="Warren W."/>
        </authorList>
    </citation>
    <scope>NUCLEOTIDE SEQUENCE</scope>
    <source>
        <tissue evidence="14">Whole tissue</tissue>
    </source>
</reference>
<evidence type="ECO:0000256" key="11">
    <source>
        <dbReference type="SAM" id="Coils"/>
    </source>
</evidence>
<keyword evidence="5" id="KW-0963">Cytoplasm</keyword>
<dbReference type="PANTHER" id="PTHR46349">
    <property type="entry name" value="CINGULIN-LIKE PROTEIN 1-RELATED"/>
    <property type="match status" value="1"/>
</dbReference>
<dbReference type="EMBL" id="CP045891">
    <property type="protein sequence ID" value="QQP57409.1"/>
    <property type="molecule type" value="Genomic_DNA"/>
</dbReference>
<accession>A0A7T8QW90</accession>
<evidence type="ECO:0000313" key="15">
    <source>
        <dbReference type="EMBL" id="QQP57412.1"/>
    </source>
</evidence>
<dbReference type="Pfam" id="PF01576">
    <property type="entry name" value="Myosin_tail_1"/>
    <property type="match status" value="1"/>
</dbReference>
<evidence type="ECO:0000313" key="14">
    <source>
        <dbReference type="EMBL" id="QQP57409.1"/>
    </source>
</evidence>
<dbReference type="GO" id="GO:0030016">
    <property type="term" value="C:myofibril"/>
    <property type="evidence" value="ECO:0007669"/>
    <property type="project" value="UniProtKB-SubCell"/>
</dbReference>
<dbReference type="InterPro" id="IPR002928">
    <property type="entry name" value="Myosin_tail"/>
</dbReference>
<dbReference type="GO" id="GO:0016459">
    <property type="term" value="C:myosin complex"/>
    <property type="evidence" value="ECO:0007669"/>
    <property type="project" value="UniProtKB-KW"/>
</dbReference>
<dbReference type="GO" id="GO:0032982">
    <property type="term" value="C:myosin filament"/>
    <property type="evidence" value="ECO:0007669"/>
    <property type="project" value="UniProtKB-KW"/>
</dbReference>
<gene>
    <name evidence="14" type="ORF">FKW44_002386</name>
    <name evidence="15" type="ORF">FKW44_002389</name>
</gene>
<keyword evidence="7" id="KW-0518">Myosin</keyword>
<dbReference type="InterPro" id="IPR014751">
    <property type="entry name" value="XRCC4-like_C"/>
</dbReference>
<sequence>MDSLGASLEAEQRAKSESLRIKKKLESDINELEIALDHANKANSEGQKAIKRYQCNLRDIIQSYEDECRSRQQVMEQVGICDRKSNALSGEVEESRALLDSAERSKRQIESELSDARNAVNEMQVINSKSMHEKRNVESIIHTYQAEIDEMLSAAKNAEEKSKRAMVDASRLADELRSEQDHTGAEDRGKRALESQLAELESRLHDAESSAMKMGKEAMSKLEMKIRELELELGSIQTKTQENYKAYQRSERCIKELQFQQDEDKKNQDRMSDLASKLQQKIKTYKQQIEEAEEIAALNLAKYRKAQQELEETEERCKMADTTMGTMRMVRGGSTY</sequence>
<evidence type="ECO:0000256" key="12">
    <source>
        <dbReference type="SAM" id="MobiDB-lite"/>
    </source>
</evidence>
<dbReference type="PANTHER" id="PTHR46349:SF6">
    <property type="entry name" value="MYOSIN-6-LIKE"/>
    <property type="match status" value="1"/>
</dbReference>
<keyword evidence="8" id="KW-0505">Motor protein</keyword>
<protein>
    <recommendedName>
        <fullName evidence="3">Paramyosin</fullName>
    </recommendedName>
</protein>
<evidence type="ECO:0000256" key="10">
    <source>
        <dbReference type="ARBA" id="ARBA00049580"/>
    </source>
</evidence>
<evidence type="ECO:0000313" key="16">
    <source>
        <dbReference type="Proteomes" id="UP000595437"/>
    </source>
</evidence>
<evidence type="ECO:0000256" key="7">
    <source>
        <dbReference type="ARBA" id="ARBA00023123"/>
    </source>
</evidence>
<evidence type="ECO:0000256" key="1">
    <source>
        <dbReference type="ARBA" id="ARBA00004657"/>
    </source>
</evidence>
<evidence type="ECO:0000259" key="13">
    <source>
        <dbReference type="Pfam" id="PF01576"/>
    </source>
</evidence>
<evidence type="ECO:0000256" key="3">
    <source>
        <dbReference type="ARBA" id="ARBA00018623"/>
    </source>
</evidence>
<reference evidence="16" key="1">
    <citation type="submission" date="2021-01" db="EMBL/GenBank/DDBJ databases">
        <title>Caligus Genome Assembly.</title>
        <authorList>
            <person name="Gallardo-Escarate C."/>
        </authorList>
    </citation>
    <scope>NUCLEOTIDE SEQUENCE [LARGE SCALE GENOMIC DNA]</scope>
</reference>
<evidence type="ECO:0000256" key="4">
    <source>
        <dbReference type="ARBA" id="ARBA00022433"/>
    </source>
</evidence>
<comment type="subcellular location">
    <subcellularLocation>
        <location evidence="1">Cytoplasm</location>
        <location evidence="1">Myofibril</location>
    </subcellularLocation>
</comment>
<dbReference type="SUPFAM" id="SSF90257">
    <property type="entry name" value="Myosin rod fragments"/>
    <property type="match status" value="1"/>
</dbReference>
<dbReference type="EMBL" id="CP045891">
    <property type="protein sequence ID" value="QQP57412.1"/>
    <property type="molecule type" value="Genomic_DNA"/>
</dbReference>
<feature type="domain" description="Myosin tail" evidence="13">
    <location>
        <begin position="4"/>
        <end position="326"/>
    </location>
</feature>
<name>A0A7T8QW90_CALRO</name>
<evidence type="ECO:0000256" key="9">
    <source>
        <dbReference type="ARBA" id="ARBA00023179"/>
    </source>
</evidence>
<evidence type="ECO:0000256" key="8">
    <source>
        <dbReference type="ARBA" id="ARBA00023175"/>
    </source>
</evidence>
<evidence type="ECO:0000256" key="6">
    <source>
        <dbReference type="ARBA" id="ARBA00023054"/>
    </source>
</evidence>
<dbReference type="Proteomes" id="UP000595437">
    <property type="component" value="Chromosome 2"/>
</dbReference>
<feature type="coiled-coil region" evidence="11">
    <location>
        <begin position="15"/>
        <end position="42"/>
    </location>
</feature>
<proteinExistence type="inferred from homology"/>
<comment type="function">
    <text evidence="10">Paramyosin is a major structural component of many thick filaments isolated from invertebrate muscles.</text>
</comment>
<organism evidence="14 16">
    <name type="scientific">Caligus rogercresseyi</name>
    <name type="common">Sea louse</name>
    <dbReference type="NCBI Taxonomy" id="217165"/>
    <lineage>
        <taxon>Eukaryota</taxon>
        <taxon>Metazoa</taxon>
        <taxon>Ecdysozoa</taxon>
        <taxon>Arthropoda</taxon>
        <taxon>Crustacea</taxon>
        <taxon>Multicrustacea</taxon>
        <taxon>Hexanauplia</taxon>
        <taxon>Copepoda</taxon>
        <taxon>Siphonostomatoida</taxon>
        <taxon>Caligidae</taxon>
        <taxon>Caligus</taxon>
    </lineage>
</organism>
<keyword evidence="16" id="KW-1185">Reference proteome</keyword>
<dbReference type="OrthoDB" id="6108017at2759"/>
<dbReference type="Gene3D" id="1.20.5.370">
    <property type="match status" value="3"/>
</dbReference>
<feature type="region of interest" description="Disordered" evidence="12">
    <location>
        <begin position="171"/>
        <end position="192"/>
    </location>
</feature>
<feature type="coiled-coil region" evidence="11">
    <location>
        <begin position="268"/>
        <end position="323"/>
    </location>
</feature>
<comment type="similarity">
    <text evidence="2">Belongs to the paramyosin family.</text>
</comment>
<keyword evidence="9" id="KW-0514">Muscle protein</keyword>
<keyword evidence="6 11" id="KW-0175">Coiled coil</keyword>
<keyword evidence="4" id="KW-0787">Thick filament</keyword>